<accession>A0A7S1NS80</accession>
<evidence type="ECO:0000313" key="2">
    <source>
        <dbReference type="EMBL" id="CAD9037631.1"/>
    </source>
</evidence>
<sequence>MVSGQASEGEWGGEGPCRGCRPNSGGLNGHLVCVPSHGQGWGTRLFPQPHKQTLGLRPLCGRTRPPRRSPTPHTLLRSHPLPFPAPHLQCALQYHLPCYFHMAGRKGKRWDTSEANHMDSISSTANVAAQNGFLLHTPNGQDSSPPPPPPPR</sequence>
<dbReference type="AlphaFoldDB" id="A0A7S1NS80"/>
<reference evidence="2" key="1">
    <citation type="submission" date="2021-01" db="EMBL/GenBank/DDBJ databases">
        <authorList>
            <person name="Corre E."/>
            <person name="Pelletier E."/>
            <person name="Niang G."/>
            <person name="Scheremetjew M."/>
            <person name="Finn R."/>
            <person name="Kale V."/>
            <person name="Holt S."/>
            <person name="Cochrane G."/>
            <person name="Meng A."/>
            <person name="Brown T."/>
            <person name="Cohen L."/>
        </authorList>
    </citation>
    <scope>NUCLEOTIDE SEQUENCE</scope>
    <source>
        <strain evidence="2">NIES-381</strain>
    </source>
</reference>
<proteinExistence type="predicted"/>
<name>A0A7S1NS80_9EUGL</name>
<organism evidence="2">
    <name type="scientific">Eutreptiella gymnastica</name>
    <dbReference type="NCBI Taxonomy" id="73025"/>
    <lineage>
        <taxon>Eukaryota</taxon>
        <taxon>Discoba</taxon>
        <taxon>Euglenozoa</taxon>
        <taxon>Euglenida</taxon>
        <taxon>Spirocuta</taxon>
        <taxon>Euglenophyceae</taxon>
        <taxon>Eutreptiales</taxon>
        <taxon>Eutreptiaceae</taxon>
        <taxon>Eutreptiella</taxon>
    </lineage>
</organism>
<evidence type="ECO:0000256" key="1">
    <source>
        <dbReference type="SAM" id="MobiDB-lite"/>
    </source>
</evidence>
<dbReference type="EMBL" id="HBGA01131604">
    <property type="protein sequence ID" value="CAD9037631.1"/>
    <property type="molecule type" value="Transcribed_RNA"/>
</dbReference>
<feature type="region of interest" description="Disordered" evidence="1">
    <location>
        <begin position="53"/>
        <end position="80"/>
    </location>
</feature>
<protein>
    <submittedName>
        <fullName evidence="2">Uncharacterized protein</fullName>
    </submittedName>
</protein>
<gene>
    <name evidence="2" type="ORF">EGYM00392_LOCUS48790</name>
</gene>